<dbReference type="PANTHER" id="PTHR12835">
    <property type="entry name" value="BIOTIN PROTEIN LIGASE"/>
    <property type="match status" value="1"/>
</dbReference>
<dbReference type="Gene3D" id="2.30.30.100">
    <property type="match status" value="1"/>
</dbReference>
<dbReference type="Pfam" id="PF03099">
    <property type="entry name" value="BPL_LplA_LipB"/>
    <property type="match status" value="1"/>
</dbReference>
<dbReference type="InterPro" id="IPR004408">
    <property type="entry name" value="Biotin_CoA_COase_ligase"/>
</dbReference>
<evidence type="ECO:0000259" key="6">
    <source>
        <dbReference type="PROSITE" id="PS51733"/>
    </source>
</evidence>
<dbReference type="PANTHER" id="PTHR12835:SF5">
    <property type="entry name" value="BIOTIN--PROTEIN LIGASE"/>
    <property type="match status" value="1"/>
</dbReference>
<accession>A0ABV6QTU4</accession>
<gene>
    <name evidence="7" type="ORF">ACFFGN_25270</name>
</gene>
<sequence length="274" mass="28977">MDNPFADLDRPPLDARFLTQRLVRPGAVWTAIEVLAETESTNAVVAARAREGAPEGLVVVAEYQSAGRGRLGRTWTTPARSALLFSVLLRPSDVSPARLPWLGLLAPLAVAAAVRTVGEIPALVKWPNDVLLEDRKLSGILLERVDTPDGPAAVVGIGLNITLREDERPHPAATSLALEGAATTDRATVLAAILRELGTRYQSWVGAQGDPGQLLVDYTELSATFGREVRVELPDGSTLIGTATGLDADGRLLVQTGSGPRPLAAGDVTHLRAI</sequence>
<evidence type="ECO:0000256" key="5">
    <source>
        <dbReference type="ARBA" id="ARBA00024227"/>
    </source>
</evidence>
<dbReference type="EMBL" id="JBHLTC010000032">
    <property type="protein sequence ID" value="MFC0627411.1"/>
    <property type="molecule type" value="Genomic_DNA"/>
</dbReference>
<dbReference type="EC" id="6.3.4.15" evidence="5"/>
<dbReference type="RefSeq" id="WP_380052103.1">
    <property type="nucleotide sequence ID" value="NZ_JBHLTC010000032.1"/>
</dbReference>
<organism evidence="7 8">
    <name type="scientific">Kribbella deserti</name>
    <dbReference type="NCBI Taxonomy" id="1926257"/>
    <lineage>
        <taxon>Bacteria</taxon>
        <taxon>Bacillati</taxon>
        <taxon>Actinomycetota</taxon>
        <taxon>Actinomycetes</taxon>
        <taxon>Propionibacteriales</taxon>
        <taxon>Kribbellaceae</taxon>
        <taxon>Kribbella</taxon>
    </lineage>
</organism>
<keyword evidence="4" id="KW-0092">Biotin</keyword>
<keyword evidence="1 7" id="KW-0436">Ligase</keyword>
<evidence type="ECO:0000256" key="2">
    <source>
        <dbReference type="ARBA" id="ARBA00022741"/>
    </source>
</evidence>
<evidence type="ECO:0000256" key="1">
    <source>
        <dbReference type="ARBA" id="ARBA00022598"/>
    </source>
</evidence>
<dbReference type="GO" id="GO:0004077">
    <property type="term" value="F:biotin--[biotin carboxyl-carrier protein] ligase activity"/>
    <property type="evidence" value="ECO:0007669"/>
    <property type="project" value="UniProtKB-EC"/>
</dbReference>
<dbReference type="InterPro" id="IPR045864">
    <property type="entry name" value="aa-tRNA-synth_II/BPL/LPL"/>
</dbReference>
<keyword evidence="2" id="KW-0547">Nucleotide-binding</keyword>
<dbReference type="Pfam" id="PF02237">
    <property type="entry name" value="BPL_C"/>
    <property type="match status" value="1"/>
</dbReference>
<comment type="caution">
    <text evidence="7">The sequence shown here is derived from an EMBL/GenBank/DDBJ whole genome shotgun (WGS) entry which is preliminary data.</text>
</comment>
<name>A0ABV6QTU4_9ACTN</name>
<evidence type="ECO:0000313" key="8">
    <source>
        <dbReference type="Proteomes" id="UP001589890"/>
    </source>
</evidence>
<evidence type="ECO:0000256" key="3">
    <source>
        <dbReference type="ARBA" id="ARBA00022840"/>
    </source>
</evidence>
<feature type="domain" description="BPL/LPL catalytic" evidence="6">
    <location>
        <begin position="14"/>
        <end position="205"/>
    </location>
</feature>
<protein>
    <recommendedName>
        <fullName evidence="5">biotin--[biotin carboxyl-carrier protein] ligase</fullName>
        <ecNumber evidence="5">6.3.4.15</ecNumber>
    </recommendedName>
</protein>
<reference evidence="7 8" key="1">
    <citation type="submission" date="2024-09" db="EMBL/GenBank/DDBJ databases">
        <authorList>
            <person name="Sun Q."/>
            <person name="Mori K."/>
        </authorList>
    </citation>
    <scope>NUCLEOTIDE SEQUENCE [LARGE SCALE GENOMIC DNA]</scope>
    <source>
        <strain evidence="7 8">CGMCC 1.15906</strain>
    </source>
</reference>
<dbReference type="InterPro" id="IPR004143">
    <property type="entry name" value="BPL_LPL_catalytic"/>
</dbReference>
<keyword evidence="3" id="KW-0067">ATP-binding</keyword>
<dbReference type="SUPFAM" id="SSF50037">
    <property type="entry name" value="C-terminal domain of transcriptional repressors"/>
    <property type="match status" value="1"/>
</dbReference>
<dbReference type="CDD" id="cd16442">
    <property type="entry name" value="BPL"/>
    <property type="match status" value="1"/>
</dbReference>
<dbReference type="Proteomes" id="UP001589890">
    <property type="component" value="Unassembled WGS sequence"/>
</dbReference>
<evidence type="ECO:0000313" key="7">
    <source>
        <dbReference type="EMBL" id="MFC0627411.1"/>
    </source>
</evidence>
<dbReference type="NCBIfam" id="TIGR00121">
    <property type="entry name" value="birA_ligase"/>
    <property type="match status" value="1"/>
</dbReference>
<dbReference type="SUPFAM" id="SSF55681">
    <property type="entry name" value="Class II aaRS and biotin synthetases"/>
    <property type="match status" value="1"/>
</dbReference>
<dbReference type="Gene3D" id="3.30.930.10">
    <property type="entry name" value="Bira Bifunctional Protein, Domain 2"/>
    <property type="match status" value="1"/>
</dbReference>
<dbReference type="PROSITE" id="PS51733">
    <property type="entry name" value="BPL_LPL_CATALYTIC"/>
    <property type="match status" value="1"/>
</dbReference>
<keyword evidence="8" id="KW-1185">Reference proteome</keyword>
<dbReference type="InterPro" id="IPR008988">
    <property type="entry name" value="Transcriptional_repressor_C"/>
</dbReference>
<dbReference type="InterPro" id="IPR003142">
    <property type="entry name" value="BPL_C"/>
</dbReference>
<proteinExistence type="predicted"/>
<evidence type="ECO:0000256" key="4">
    <source>
        <dbReference type="ARBA" id="ARBA00023267"/>
    </source>
</evidence>